<dbReference type="EnsemblPlants" id="MELO3C034378.2.1">
    <property type="protein sequence ID" value="MELO3C034378.2.1"/>
    <property type="gene ID" value="MELO3C034378.2"/>
</dbReference>
<dbReference type="Gramene" id="MELO3C034378.2.1">
    <property type="protein sequence ID" value="MELO3C034378.2.1"/>
    <property type="gene ID" value="MELO3C034378.2"/>
</dbReference>
<reference evidence="1" key="1">
    <citation type="submission" date="2023-03" db="UniProtKB">
        <authorList>
            <consortium name="EnsemblPlants"/>
        </authorList>
    </citation>
    <scope>IDENTIFICATION</scope>
</reference>
<evidence type="ECO:0000313" key="1">
    <source>
        <dbReference type="EnsemblPlants" id="MELO3C034378.2.1"/>
    </source>
</evidence>
<protein>
    <submittedName>
        <fullName evidence="1">Uncharacterized protein</fullName>
    </submittedName>
</protein>
<sequence>MISFLPHLYRDPIYGVIRMTRDVPTGSLTRFEVYLRITCMVRGQLYYVYEVAHTTDGTTHTIRGVPTYYIYIMECVPAITSMTRVFSWDRSHDLMVFVRSHSLSFSHIETPKISIVNMKQFYRGQLENFSRKYGNKNKEG</sequence>
<name>A0A9I9EIW9_CUCME</name>
<accession>A0A9I9EIW9</accession>
<dbReference type="AlphaFoldDB" id="A0A9I9EIW9"/>
<organism evidence="1">
    <name type="scientific">Cucumis melo</name>
    <name type="common">Muskmelon</name>
    <dbReference type="NCBI Taxonomy" id="3656"/>
    <lineage>
        <taxon>Eukaryota</taxon>
        <taxon>Viridiplantae</taxon>
        <taxon>Streptophyta</taxon>
        <taxon>Embryophyta</taxon>
        <taxon>Tracheophyta</taxon>
        <taxon>Spermatophyta</taxon>
        <taxon>Magnoliopsida</taxon>
        <taxon>eudicotyledons</taxon>
        <taxon>Gunneridae</taxon>
        <taxon>Pentapetalae</taxon>
        <taxon>rosids</taxon>
        <taxon>fabids</taxon>
        <taxon>Cucurbitales</taxon>
        <taxon>Cucurbitaceae</taxon>
        <taxon>Benincaseae</taxon>
        <taxon>Cucumis</taxon>
    </lineage>
</organism>
<proteinExistence type="predicted"/>